<dbReference type="CDD" id="cd00757">
    <property type="entry name" value="ThiF_MoeB_HesA_family"/>
    <property type="match status" value="1"/>
</dbReference>
<evidence type="ECO:0000256" key="3">
    <source>
        <dbReference type="ARBA" id="ARBA00022741"/>
    </source>
</evidence>
<dbReference type="PROSITE" id="PS50206">
    <property type="entry name" value="RHODANESE_3"/>
    <property type="match status" value="1"/>
</dbReference>
<feature type="domain" description="Rhodanese" evidence="14">
    <location>
        <begin position="311"/>
        <end position="400"/>
    </location>
</feature>
<dbReference type="NCBIfam" id="NF004281">
    <property type="entry name" value="PRK05690.1"/>
    <property type="match status" value="1"/>
</dbReference>
<evidence type="ECO:0000256" key="9">
    <source>
        <dbReference type="ARBA" id="ARBA00073635"/>
    </source>
</evidence>
<protein>
    <recommendedName>
        <fullName evidence="9">Molybdopterin-synthase adenylyltransferase</fullName>
        <ecNumber evidence="8">2.7.7.80</ecNumber>
    </recommendedName>
    <alternativeName>
        <fullName evidence="12">MoaD protein adenylase</fullName>
    </alternativeName>
    <alternativeName>
        <fullName evidence="10">Molybdopterin-converting factor subunit 1 adenylase</fullName>
    </alternativeName>
    <alternativeName>
        <fullName evidence="11">Sulfur carrier protein MoaD adenylyltransferase</fullName>
    </alternativeName>
</protein>
<dbReference type="SUPFAM" id="SSF69572">
    <property type="entry name" value="Activating enzymes of the ubiquitin-like proteins"/>
    <property type="match status" value="1"/>
</dbReference>
<name>A0A6L2R766_9BACT</name>
<dbReference type="GO" id="GO:0004792">
    <property type="term" value="F:thiosulfate-cyanide sulfurtransferase activity"/>
    <property type="evidence" value="ECO:0007669"/>
    <property type="project" value="TreeGrafter"/>
</dbReference>
<dbReference type="InterPro" id="IPR000594">
    <property type="entry name" value="ThiF_NAD_FAD-bd"/>
</dbReference>
<accession>A0A6L2R766</accession>
<comment type="catalytic activity">
    <reaction evidence="5">
        <text>[molybdopterin-synthase sulfur-carrier protein]-C-terminal Gly-Gly + ATP + H(+) = [molybdopterin-synthase sulfur-carrier protein]-C-terminal Gly-Gly-AMP + diphosphate</text>
        <dbReference type="Rhea" id="RHEA:43616"/>
        <dbReference type="Rhea" id="RHEA-COMP:12159"/>
        <dbReference type="Rhea" id="RHEA-COMP:12202"/>
        <dbReference type="ChEBI" id="CHEBI:15378"/>
        <dbReference type="ChEBI" id="CHEBI:30616"/>
        <dbReference type="ChEBI" id="CHEBI:33019"/>
        <dbReference type="ChEBI" id="CHEBI:90618"/>
        <dbReference type="ChEBI" id="CHEBI:90778"/>
        <dbReference type="EC" id="2.7.7.80"/>
    </reaction>
</comment>
<dbReference type="SMART" id="SM00450">
    <property type="entry name" value="RHOD"/>
    <property type="match status" value="1"/>
</dbReference>
<evidence type="ECO:0000256" key="7">
    <source>
        <dbReference type="ARBA" id="ARBA00063809"/>
    </source>
</evidence>
<dbReference type="PANTHER" id="PTHR10953">
    <property type="entry name" value="UBIQUITIN-ACTIVATING ENZYME E1"/>
    <property type="match status" value="1"/>
</dbReference>
<dbReference type="InterPro" id="IPR035985">
    <property type="entry name" value="Ubiquitin-activating_enz"/>
</dbReference>
<feature type="transmembrane region" description="Helical" evidence="13">
    <location>
        <begin position="52"/>
        <end position="79"/>
    </location>
</feature>
<evidence type="ECO:0000313" key="15">
    <source>
        <dbReference type="EMBL" id="GFH63385.1"/>
    </source>
</evidence>
<evidence type="ECO:0000256" key="12">
    <source>
        <dbReference type="ARBA" id="ARBA00078531"/>
    </source>
</evidence>
<evidence type="ECO:0000256" key="6">
    <source>
        <dbReference type="ARBA" id="ARBA00055169"/>
    </source>
</evidence>
<dbReference type="GO" id="GO:0005524">
    <property type="term" value="F:ATP binding"/>
    <property type="evidence" value="ECO:0007669"/>
    <property type="project" value="UniProtKB-KW"/>
</dbReference>
<evidence type="ECO:0000256" key="13">
    <source>
        <dbReference type="SAM" id="Phobius"/>
    </source>
</evidence>
<dbReference type="Pfam" id="PF00899">
    <property type="entry name" value="ThiF"/>
    <property type="match status" value="1"/>
</dbReference>
<evidence type="ECO:0000256" key="10">
    <source>
        <dbReference type="ARBA" id="ARBA00075110"/>
    </source>
</evidence>
<evidence type="ECO:0000256" key="11">
    <source>
        <dbReference type="ARBA" id="ARBA00075328"/>
    </source>
</evidence>
<dbReference type="Proteomes" id="UP000505077">
    <property type="component" value="Unassembled WGS sequence"/>
</dbReference>
<keyword evidence="4" id="KW-0067">ATP-binding</keyword>
<comment type="subunit">
    <text evidence="7">Homodimer. Forms a stable heterotetrameric complex of 2 MoeB and 2 MoaD during adenylation of MoaD.</text>
</comment>
<keyword evidence="13" id="KW-1133">Transmembrane helix</keyword>
<organism evidence="15 16">
    <name type="scientific">Candidatus Desulfovibrio kirbyi</name>
    <dbReference type="NCBI Taxonomy" id="2696086"/>
    <lineage>
        <taxon>Bacteria</taxon>
        <taxon>Pseudomonadati</taxon>
        <taxon>Thermodesulfobacteriota</taxon>
        <taxon>Desulfovibrionia</taxon>
        <taxon>Desulfovibrionales</taxon>
        <taxon>Desulfovibrionaceae</taxon>
        <taxon>Desulfovibrio</taxon>
    </lineage>
</organism>
<comment type="caution">
    <text evidence="15">The sequence shown here is derived from an EMBL/GenBank/DDBJ whole genome shotgun (WGS) entry which is preliminary data.</text>
</comment>
<comment type="function">
    <text evidence="6">Catalyzes the adenylation by ATP of the carboxyl group of the C-terminal glycine of sulfur carrier protein MoaD.</text>
</comment>
<dbReference type="InterPro" id="IPR045886">
    <property type="entry name" value="ThiF/MoeB/HesA"/>
</dbReference>
<dbReference type="PANTHER" id="PTHR10953:SF102">
    <property type="entry name" value="ADENYLYLTRANSFERASE AND SULFURTRANSFERASE MOCS3"/>
    <property type="match status" value="1"/>
</dbReference>
<keyword evidence="13" id="KW-0472">Membrane</keyword>
<dbReference type="InterPro" id="IPR001763">
    <property type="entry name" value="Rhodanese-like_dom"/>
</dbReference>
<reference evidence="15 16" key="1">
    <citation type="journal article" date="2020" name="ISME J.">
        <title>Parallel Reductive Genome Evolution in Desulfovibrio Ectosymbionts Independently Acquired by Trichonympha Protists in the Termite Gut.</title>
        <authorList>
            <person name="Takeuchi M."/>
            <person name="Kuwahara H."/>
            <person name="Murakami T."/>
            <person name="Takahashi K."/>
            <person name="Kajitani R."/>
            <person name="Toyoda A."/>
            <person name="Itoh T."/>
            <person name="Ohkuma M."/>
            <person name="Hongoh Y."/>
        </authorList>
    </citation>
    <scope>NUCLEOTIDE SEQUENCE [LARGE SCALE GENOMIC DNA]</scope>
    <source>
        <strain evidence="15">ZnDsv-02</strain>
    </source>
</reference>
<keyword evidence="15" id="KW-0548">Nucleotidyltransferase</keyword>
<dbReference type="Gene3D" id="3.40.250.10">
    <property type="entry name" value="Rhodanese-like domain"/>
    <property type="match status" value="1"/>
</dbReference>
<evidence type="ECO:0000259" key="14">
    <source>
        <dbReference type="PROSITE" id="PS50206"/>
    </source>
</evidence>
<sequence length="402" mass="43803">MDTTNRAFGKDAKFRQSHGGDLGREEIFRYSRHLLLPEVGHGGQKKLRQSRVLLVGAGGLGSPLGLYLAAAGVGTIGIIDNDVVEENNLQRQIIHRTDDIGRPKTDSAKDGILRLNPHVATRVFNTTLSSANTLEIFEKFDIIVDGSDNFPTRYLINDACALLGKPDVYGAVYRFEGQVTVFDARQGCCLRCLMPEPPGPEESPSCGEGGVLGVLPGIVGGIQATETIKMILGTPSSLINRLLTFDAWAMRFHTFALSKKTDCPLCGTHPKITTLIDYERFCGAPSITAWHDDGADVETISPHELKRLLDSGADIQVIDVRLPAEFVVCKLSRAVPIPMNRLCARMSELDSARDTVVVCKVGERSATAIQILREAGYAGRLFNLRGGLNAWAAEVDPDMPRY</sequence>
<evidence type="ECO:0000256" key="4">
    <source>
        <dbReference type="ARBA" id="ARBA00022840"/>
    </source>
</evidence>
<dbReference type="GO" id="GO:0008146">
    <property type="term" value="F:sulfotransferase activity"/>
    <property type="evidence" value="ECO:0007669"/>
    <property type="project" value="TreeGrafter"/>
</dbReference>
<evidence type="ECO:0000256" key="2">
    <source>
        <dbReference type="ARBA" id="ARBA00022679"/>
    </source>
</evidence>
<keyword evidence="3" id="KW-0547">Nucleotide-binding</keyword>
<comment type="similarity">
    <text evidence="1">Belongs to the HesA/MoeB/ThiF family.</text>
</comment>
<keyword evidence="2 15" id="KW-0808">Transferase</keyword>
<evidence type="ECO:0000256" key="1">
    <source>
        <dbReference type="ARBA" id="ARBA00009919"/>
    </source>
</evidence>
<dbReference type="GO" id="GO:0061605">
    <property type="term" value="F:molybdopterin-synthase adenylyltransferase activity"/>
    <property type="evidence" value="ECO:0007669"/>
    <property type="project" value="UniProtKB-EC"/>
</dbReference>
<evidence type="ECO:0000256" key="8">
    <source>
        <dbReference type="ARBA" id="ARBA00066884"/>
    </source>
</evidence>
<proteinExistence type="inferred from homology"/>
<dbReference type="FunFam" id="3.40.50.720:FF:000033">
    <property type="entry name" value="Adenylyltransferase and sulfurtransferase MOCS3"/>
    <property type="match status" value="1"/>
</dbReference>
<dbReference type="Gene3D" id="3.40.50.720">
    <property type="entry name" value="NAD(P)-binding Rossmann-like Domain"/>
    <property type="match status" value="1"/>
</dbReference>
<gene>
    <name evidence="15" type="primary">moeZ</name>
    <name evidence="15" type="ORF">ZNDK_1156</name>
</gene>
<evidence type="ECO:0000313" key="16">
    <source>
        <dbReference type="Proteomes" id="UP000505077"/>
    </source>
</evidence>
<dbReference type="Pfam" id="PF00581">
    <property type="entry name" value="Rhodanese"/>
    <property type="match status" value="1"/>
</dbReference>
<evidence type="ECO:0000256" key="5">
    <source>
        <dbReference type="ARBA" id="ARBA00052218"/>
    </source>
</evidence>
<dbReference type="InterPro" id="IPR036873">
    <property type="entry name" value="Rhodanese-like_dom_sf"/>
</dbReference>
<dbReference type="GO" id="GO:0008641">
    <property type="term" value="F:ubiquitin-like modifier activating enzyme activity"/>
    <property type="evidence" value="ECO:0007669"/>
    <property type="project" value="InterPro"/>
</dbReference>
<dbReference type="AlphaFoldDB" id="A0A6L2R766"/>
<dbReference type="EMBL" id="BLLL01000014">
    <property type="protein sequence ID" value="GFH63385.1"/>
    <property type="molecule type" value="Genomic_DNA"/>
</dbReference>
<keyword evidence="13" id="KW-0812">Transmembrane</keyword>
<dbReference type="EC" id="2.7.7.80" evidence="8"/>
<dbReference type="GO" id="GO:0005829">
    <property type="term" value="C:cytosol"/>
    <property type="evidence" value="ECO:0007669"/>
    <property type="project" value="TreeGrafter"/>
</dbReference>